<protein>
    <submittedName>
        <fullName evidence="3">Histone acetyltransferase HPA2</fullName>
    </submittedName>
</protein>
<keyword evidence="4" id="KW-1185">Reference proteome</keyword>
<dbReference type="STRING" id="1297617.IB211_00374c"/>
<dbReference type="AlphaFoldDB" id="A0A0S2W0A0"/>
<reference evidence="4" key="2">
    <citation type="submission" date="2015-04" db="EMBL/GenBank/DDBJ databases">
        <title>A butyrogenic pathway from the amino acid lysine in a human gut commensal.</title>
        <authorList>
            <person name="de Vos W.M."/>
            <person name="Bui N.T.P."/>
            <person name="Plugge C.M."/>
            <person name="Ritari J."/>
        </authorList>
    </citation>
    <scope>NUCLEOTIDE SEQUENCE [LARGE SCALE GENOMIC DNA]</scope>
    <source>
        <strain evidence="4">AF211</strain>
    </source>
</reference>
<keyword evidence="1" id="KW-1015">Disulfide bond</keyword>
<proteinExistence type="predicted"/>
<reference evidence="3 4" key="1">
    <citation type="journal article" date="2015" name="Nat. Commun.">
        <title>Production of butyrate from lysine and the Amadori product fructoselysine by a human gut commensal.</title>
        <authorList>
            <person name="Bui T.P."/>
            <person name="Ritari J."/>
            <person name="Boeren S."/>
            <person name="de Waard P."/>
            <person name="Plugge C.M."/>
            <person name="de Vos W.M."/>
        </authorList>
    </citation>
    <scope>NUCLEOTIDE SEQUENCE [LARGE SCALE GENOMIC DNA]</scope>
    <source>
        <strain evidence="3 4">AF211</strain>
    </source>
</reference>
<feature type="domain" description="Link" evidence="2">
    <location>
        <begin position="91"/>
        <end position="162"/>
    </location>
</feature>
<evidence type="ECO:0000259" key="2">
    <source>
        <dbReference type="PROSITE" id="PS50963"/>
    </source>
</evidence>
<dbReference type="Gene3D" id="3.40.630.30">
    <property type="match status" value="1"/>
</dbReference>
<dbReference type="RefSeq" id="WP_058116914.1">
    <property type="nucleotide sequence ID" value="NZ_CP011307.1"/>
</dbReference>
<gene>
    <name evidence="3" type="ORF">IB211_00374c</name>
</gene>
<dbReference type="GO" id="GO:0007155">
    <property type="term" value="P:cell adhesion"/>
    <property type="evidence" value="ECO:0007669"/>
    <property type="project" value="InterPro"/>
</dbReference>
<organism evidence="3 4">
    <name type="scientific">Intestinimonas butyriciproducens</name>
    <dbReference type="NCBI Taxonomy" id="1297617"/>
    <lineage>
        <taxon>Bacteria</taxon>
        <taxon>Bacillati</taxon>
        <taxon>Bacillota</taxon>
        <taxon>Clostridia</taxon>
        <taxon>Eubacteriales</taxon>
        <taxon>Intestinimonas</taxon>
    </lineage>
</organism>
<dbReference type="InterPro" id="IPR000538">
    <property type="entry name" value="Link_dom"/>
</dbReference>
<evidence type="ECO:0000313" key="4">
    <source>
        <dbReference type="Proteomes" id="UP000064844"/>
    </source>
</evidence>
<evidence type="ECO:0000313" key="3">
    <source>
        <dbReference type="EMBL" id="ALP92769.1"/>
    </source>
</evidence>
<dbReference type="Proteomes" id="UP000064844">
    <property type="component" value="Chromosome"/>
</dbReference>
<dbReference type="eggNOG" id="COG1670">
    <property type="taxonomic scope" value="Bacteria"/>
</dbReference>
<evidence type="ECO:0000256" key="1">
    <source>
        <dbReference type="ARBA" id="ARBA00023157"/>
    </source>
</evidence>
<dbReference type="SUPFAM" id="SSF55729">
    <property type="entry name" value="Acyl-CoA N-acyltransferases (Nat)"/>
    <property type="match status" value="1"/>
</dbReference>
<dbReference type="GO" id="GO:0016740">
    <property type="term" value="F:transferase activity"/>
    <property type="evidence" value="ECO:0007669"/>
    <property type="project" value="UniProtKB-KW"/>
</dbReference>
<dbReference type="PROSITE" id="PS50963">
    <property type="entry name" value="LINK_2"/>
    <property type="match status" value="1"/>
</dbReference>
<sequence length="162" mass="17924">MIRPAEPGDLDALLAVYASARAYMCLHGNPSQWGDDYPSPALLEEDIRRGRLYVDTDERGAVHGAFAFLPGDDPTYARIEGGSWLSDAPYGVIHRVASDGRMPGVFRRCAAFCRARCANLRIDTHHDNHTMQRLIEGAGFRRCGVVYVEDGSPRIAYQTPCP</sequence>
<dbReference type="EMBL" id="CP011307">
    <property type="protein sequence ID" value="ALP92769.1"/>
    <property type="molecule type" value="Genomic_DNA"/>
</dbReference>
<keyword evidence="3" id="KW-0808">Transferase</keyword>
<dbReference type="GO" id="GO:0005540">
    <property type="term" value="F:hyaluronic acid binding"/>
    <property type="evidence" value="ECO:0007669"/>
    <property type="project" value="InterPro"/>
</dbReference>
<accession>A0A0S2W0A0</accession>
<dbReference type="KEGG" id="ibu:IB211_00374c"/>
<dbReference type="PATRIC" id="fig|1297617.4.peg.378"/>
<name>A0A0S2W0A0_9FIRM</name>
<dbReference type="InterPro" id="IPR016181">
    <property type="entry name" value="Acyl_CoA_acyltransferase"/>
</dbReference>